<accession>A0ABN9PM56</accession>
<evidence type="ECO:0000256" key="1">
    <source>
        <dbReference type="SAM" id="MobiDB-lite"/>
    </source>
</evidence>
<feature type="compositionally biased region" description="Basic and acidic residues" evidence="1">
    <location>
        <begin position="32"/>
        <end position="46"/>
    </location>
</feature>
<keyword evidence="3" id="KW-1185">Reference proteome</keyword>
<sequence>MARPCTGNSISPRPHPWRQVSSRRTGFGHIGDLTDKNIDMMRADSRKHSHSAVSSPPSRSQGQPGLSEDAKLDHKGKMEEDIKLRDAFTDLASTSLSSGTSGPLGSNLPLPPSHLGPAETRTNRRTEFDRQKLKSATKDGLGKEKSTVETLENYTAHICTDIDEKMAMDYKIHAPL</sequence>
<dbReference type="Proteomes" id="UP001189429">
    <property type="component" value="Unassembled WGS sequence"/>
</dbReference>
<proteinExistence type="predicted"/>
<organism evidence="2 3">
    <name type="scientific">Prorocentrum cordatum</name>
    <dbReference type="NCBI Taxonomy" id="2364126"/>
    <lineage>
        <taxon>Eukaryota</taxon>
        <taxon>Sar</taxon>
        <taxon>Alveolata</taxon>
        <taxon>Dinophyceae</taxon>
        <taxon>Prorocentrales</taxon>
        <taxon>Prorocentraceae</taxon>
        <taxon>Prorocentrum</taxon>
    </lineage>
</organism>
<feature type="compositionally biased region" description="Low complexity" evidence="1">
    <location>
        <begin position="93"/>
        <end position="108"/>
    </location>
</feature>
<feature type="compositionally biased region" description="Basic and acidic residues" evidence="1">
    <location>
        <begin position="68"/>
        <end position="88"/>
    </location>
</feature>
<evidence type="ECO:0000313" key="2">
    <source>
        <dbReference type="EMBL" id="CAK0794140.1"/>
    </source>
</evidence>
<feature type="region of interest" description="Disordered" evidence="1">
    <location>
        <begin position="1"/>
        <end position="128"/>
    </location>
</feature>
<name>A0ABN9PM56_9DINO</name>
<protein>
    <submittedName>
        <fullName evidence="2">Uncharacterized protein</fullName>
    </submittedName>
</protein>
<feature type="compositionally biased region" description="Low complexity" evidence="1">
    <location>
        <begin position="51"/>
        <end position="67"/>
    </location>
</feature>
<reference evidence="2" key="1">
    <citation type="submission" date="2023-10" db="EMBL/GenBank/DDBJ databases">
        <authorList>
            <person name="Chen Y."/>
            <person name="Shah S."/>
            <person name="Dougan E. K."/>
            <person name="Thang M."/>
            <person name="Chan C."/>
        </authorList>
    </citation>
    <scope>NUCLEOTIDE SEQUENCE [LARGE SCALE GENOMIC DNA]</scope>
</reference>
<comment type="caution">
    <text evidence="2">The sequence shown here is derived from an EMBL/GenBank/DDBJ whole genome shotgun (WGS) entry which is preliminary data.</text>
</comment>
<dbReference type="EMBL" id="CAUYUJ010001096">
    <property type="protein sequence ID" value="CAK0794140.1"/>
    <property type="molecule type" value="Genomic_DNA"/>
</dbReference>
<feature type="compositionally biased region" description="Polar residues" evidence="1">
    <location>
        <begin position="1"/>
        <end position="11"/>
    </location>
</feature>
<evidence type="ECO:0000313" key="3">
    <source>
        <dbReference type="Proteomes" id="UP001189429"/>
    </source>
</evidence>
<gene>
    <name evidence="2" type="ORF">PCOR1329_LOCUS4217</name>
</gene>